<dbReference type="InterPro" id="IPR017583">
    <property type="entry name" value="Tagatose/fructose_Pkinase"/>
</dbReference>
<dbReference type="PIRSF" id="PIRSF000535">
    <property type="entry name" value="1PFK/6PFK/LacC"/>
    <property type="match status" value="1"/>
</dbReference>
<dbReference type="EMBL" id="CP001032">
    <property type="protein sequence ID" value="ACB76423.1"/>
    <property type="molecule type" value="Genomic_DNA"/>
</dbReference>
<evidence type="ECO:0000313" key="9">
    <source>
        <dbReference type="Proteomes" id="UP000007013"/>
    </source>
</evidence>
<dbReference type="HOGENOM" id="CLU_050013_1_0_0"/>
<evidence type="ECO:0000256" key="1">
    <source>
        <dbReference type="ARBA" id="ARBA00010688"/>
    </source>
</evidence>
<sequence length="305" mass="32803">MNPAPHIFTLTGNLLAERTLEFATWAPGATHRAQRESFQVGGKGINVSKMLNRLGAPNTALCFTGGSAGEECVVWLTERGFSYRAFGTNRPTRTGTVIRSLEQAETTFLGVDVVPSPAALRGCAEFLDDQRDGQILAVCGSLPGWAASDYEPLRAALERWATRGLLVADTYGPPLAWFARRALALVKINESELRTLTGDHRPTPEILARLPAAFATERWVISNGPHPVWFRDTTGLPDALLPPTVHEISPTGSGDVLLASLLVSLFHDHLPLPVAVERALPLSAANAAHPGIAEFPEAAVGNRPR</sequence>
<evidence type="ECO:0000313" key="8">
    <source>
        <dbReference type="EMBL" id="ACB76423.1"/>
    </source>
</evidence>
<dbReference type="GO" id="GO:0005975">
    <property type="term" value="P:carbohydrate metabolic process"/>
    <property type="evidence" value="ECO:0007669"/>
    <property type="project" value="InterPro"/>
</dbReference>
<gene>
    <name evidence="8" type="ordered locus">Oter_3143</name>
</gene>
<evidence type="ECO:0000256" key="5">
    <source>
        <dbReference type="ARBA" id="ARBA00022840"/>
    </source>
</evidence>
<dbReference type="PANTHER" id="PTHR46566:SF2">
    <property type="entry name" value="ATP-DEPENDENT 6-PHOSPHOFRUCTOKINASE ISOZYME 2"/>
    <property type="match status" value="1"/>
</dbReference>
<dbReference type="InterPro" id="IPR029056">
    <property type="entry name" value="Ribokinase-like"/>
</dbReference>
<keyword evidence="5" id="KW-0067">ATP-binding</keyword>
<dbReference type="Proteomes" id="UP000007013">
    <property type="component" value="Chromosome"/>
</dbReference>
<dbReference type="KEGG" id="ote:Oter_3143"/>
<dbReference type="GO" id="GO:0016301">
    <property type="term" value="F:kinase activity"/>
    <property type="evidence" value="ECO:0007669"/>
    <property type="project" value="UniProtKB-KW"/>
</dbReference>
<evidence type="ECO:0000256" key="4">
    <source>
        <dbReference type="ARBA" id="ARBA00022777"/>
    </source>
</evidence>
<evidence type="ECO:0000256" key="6">
    <source>
        <dbReference type="PIRNR" id="PIRNR000535"/>
    </source>
</evidence>
<name>B1ZZM2_OPITP</name>
<dbReference type="InterPro" id="IPR002173">
    <property type="entry name" value="Carboh/pur_kinase_PfkB_CS"/>
</dbReference>
<dbReference type="PROSITE" id="PS00583">
    <property type="entry name" value="PFKB_KINASES_1"/>
    <property type="match status" value="1"/>
</dbReference>
<dbReference type="RefSeq" id="WP_012375952.1">
    <property type="nucleotide sequence ID" value="NC_010571.1"/>
</dbReference>
<evidence type="ECO:0000259" key="7">
    <source>
        <dbReference type="Pfam" id="PF00294"/>
    </source>
</evidence>
<keyword evidence="4" id="KW-0418">Kinase</keyword>
<dbReference type="OrthoDB" id="9801219at2"/>
<keyword evidence="2 6" id="KW-0808">Transferase</keyword>
<comment type="similarity">
    <text evidence="1">Belongs to the carbohydrate kinase PfkB family.</text>
</comment>
<dbReference type="SUPFAM" id="SSF53613">
    <property type="entry name" value="Ribokinase-like"/>
    <property type="match status" value="1"/>
</dbReference>
<accession>B1ZZM2</accession>
<dbReference type="eggNOG" id="COG1105">
    <property type="taxonomic scope" value="Bacteria"/>
</dbReference>
<keyword evidence="3" id="KW-0547">Nucleotide-binding</keyword>
<dbReference type="Pfam" id="PF00294">
    <property type="entry name" value="PfkB"/>
    <property type="match status" value="1"/>
</dbReference>
<dbReference type="AlphaFoldDB" id="B1ZZM2"/>
<reference evidence="8 9" key="1">
    <citation type="journal article" date="2011" name="J. Bacteriol.">
        <title>Genome sequence of the verrucomicrobium Opitutus terrae PB90-1, an abundant inhabitant of rice paddy soil ecosystems.</title>
        <authorList>
            <person name="van Passel M.W."/>
            <person name="Kant R."/>
            <person name="Palva A."/>
            <person name="Copeland A."/>
            <person name="Lucas S."/>
            <person name="Lapidus A."/>
            <person name="Glavina del Rio T."/>
            <person name="Pitluck S."/>
            <person name="Goltsman E."/>
            <person name="Clum A."/>
            <person name="Sun H."/>
            <person name="Schmutz J."/>
            <person name="Larimer F.W."/>
            <person name="Land M.L."/>
            <person name="Hauser L."/>
            <person name="Kyrpides N."/>
            <person name="Mikhailova N."/>
            <person name="Richardson P.P."/>
            <person name="Janssen P.H."/>
            <person name="de Vos W.M."/>
            <person name="Smidt H."/>
        </authorList>
    </citation>
    <scope>NUCLEOTIDE SEQUENCE [LARGE SCALE GENOMIC DNA]</scope>
    <source>
        <strain evidence="9">DSM 11246 / JCM 15787 / PB90-1</strain>
    </source>
</reference>
<dbReference type="STRING" id="452637.Oter_3143"/>
<proteinExistence type="inferred from homology"/>
<dbReference type="PANTHER" id="PTHR46566">
    <property type="entry name" value="1-PHOSPHOFRUCTOKINASE-RELATED"/>
    <property type="match status" value="1"/>
</dbReference>
<organism evidence="8 9">
    <name type="scientific">Opitutus terrae (strain DSM 11246 / JCM 15787 / PB90-1)</name>
    <dbReference type="NCBI Taxonomy" id="452637"/>
    <lineage>
        <taxon>Bacteria</taxon>
        <taxon>Pseudomonadati</taxon>
        <taxon>Verrucomicrobiota</taxon>
        <taxon>Opitutia</taxon>
        <taxon>Opitutales</taxon>
        <taxon>Opitutaceae</taxon>
        <taxon>Opitutus</taxon>
    </lineage>
</organism>
<dbReference type="GO" id="GO:0016773">
    <property type="term" value="F:phosphotransferase activity, alcohol group as acceptor"/>
    <property type="evidence" value="ECO:0007669"/>
    <property type="project" value="InterPro"/>
</dbReference>
<dbReference type="GO" id="GO:0005524">
    <property type="term" value="F:ATP binding"/>
    <property type="evidence" value="ECO:0007669"/>
    <property type="project" value="UniProtKB-KW"/>
</dbReference>
<protein>
    <submittedName>
        <fullName evidence="8">PfkB domain protein</fullName>
    </submittedName>
</protein>
<keyword evidence="9" id="KW-1185">Reference proteome</keyword>
<dbReference type="InterPro" id="IPR011611">
    <property type="entry name" value="PfkB_dom"/>
</dbReference>
<dbReference type="Gene3D" id="3.40.1190.20">
    <property type="match status" value="1"/>
</dbReference>
<evidence type="ECO:0000256" key="3">
    <source>
        <dbReference type="ARBA" id="ARBA00022741"/>
    </source>
</evidence>
<feature type="domain" description="Carbohydrate kinase PfkB" evidence="7">
    <location>
        <begin position="27"/>
        <end position="293"/>
    </location>
</feature>
<evidence type="ECO:0000256" key="2">
    <source>
        <dbReference type="ARBA" id="ARBA00022679"/>
    </source>
</evidence>